<dbReference type="GO" id="GO:0016874">
    <property type="term" value="F:ligase activity"/>
    <property type="evidence" value="ECO:0007669"/>
    <property type="project" value="UniProtKB-KW"/>
</dbReference>
<feature type="region of interest" description="Disordered" evidence="1">
    <location>
        <begin position="114"/>
        <end position="135"/>
    </location>
</feature>
<protein>
    <submittedName>
        <fullName evidence="2">Tyrosine--tRNA ligase</fullName>
    </submittedName>
</protein>
<dbReference type="EMBL" id="GBHO01037422">
    <property type="protein sequence ID" value="JAG06182.1"/>
    <property type="molecule type" value="Transcribed_RNA"/>
</dbReference>
<evidence type="ECO:0000313" key="2">
    <source>
        <dbReference type="EMBL" id="JAG06182.1"/>
    </source>
</evidence>
<name>A0A0A9WCL2_LYGHE</name>
<feature type="non-terminal residue" evidence="2">
    <location>
        <position position="377"/>
    </location>
</feature>
<proteinExistence type="predicted"/>
<sequence length="377" mass="42126">CEVHSVKFTSMDANSNYTCKTGFRIRKSRFLGRPVKLLVRRRCASLKTRDVIEKRLIVVLTKDKLIDEQALRMACGIPRNALSHPVLESSVNTEHIESNQRCHVPSHRRISPIRTASLQHSKSDETTSKVSHNDNLRITLQTSSKSMSDVQDNFLDFKENRDVETFARNGVTSPYLEVRSRASSSPICDVTNLDMSQVARTKVVNKSSFRGLHKTIAISASKTVTRSSHTNVLSLSECKTMVMKSNLVNINDFHENYASKLKASMDEGGVHDRLSAAESGCSQRSEIRWPYRELIEDDESMASVLGLNCPVVVVKRCLLSNDKLMTPVLGSKCPVVIVRRCLLSNDGSDYSKRGRKFAGGPNSPEESPKTSFQKPSH</sequence>
<evidence type="ECO:0000256" key="1">
    <source>
        <dbReference type="SAM" id="MobiDB-lite"/>
    </source>
</evidence>
<dbReference type="AlphaFoldDB" id="A0A0A9WCL2"/>
<feature type="region of interest" description="Disordered" evidence="1">
    <location>
        <begin position="347"/>
        <end position="377"/>
    </location>
</feature>
<reference evidence="2" key="2">
    <citation type="submission" date="2014-07" db="EMBL/GenBank/DDBJ databases">
        <authorList>
            <person name="Hull J."/>
        </authorList>
    </citation>
    <scope>NUCLEOTIDE SEQUENCE</scope>
</reference>
<feature type="compositionally biased region" description="Basic and acidic residues" evidence="1">
    <location>
        <begin position="121"/>
        <end position="135"/>
    </location>
</feature>
<gene>
    <name evidence="2" type="primary">tyrS_5</name>
    <name evidence="2" type="ORF">CM83_34955</name>
</gene>
<organism evidence="2">
    <name type="scientific">Lygus hesperus</name>
    <name type="common">Western plant bug</name>
    <dbReference type="NCBI Taxonomy" id="30085"/>
    <lineage>
        <taxon>Eukaryota</taxon>
        <taxon>Metazoa</taxon>
        <taxon>Ecdysozoa</taxon>
        <taxon>Arthropoda</taxon>
        <taxon>Hexapoda</taxon>
        <taxon>Insecta</taxon>
        <taxon>Pterygota</taxon>
        <taxon>Neoptera</taxon>
        <taxon>Paraneoptera</taxon>
        <taxon>Hemiptera</taxon>
        <taxon>Heteroptera</taxon>
        <taxon>Panheteroptera</taxon>
        <taxon>Cimicomorpha</taxon>
        <taxon>Miridae</taxon>
        <taxon>Mirini</taxon>
        <taxon>Lygus</taxon>
    </lineage>
</organism>
<accession>A0A0A9WCL2</accession>
<reference evidence="2" key="1">
    <citation type="journal article" date="2014" name="PLoS ONE">
        <title>Transcriptome-Based Identification of ABC Transporters in the Western Tarnished Plant Bug Lygus hesperus.</title>
        <authorList>
            <person name="Hull J.J."/>
            <person name="Chaney K."/>
            <person name="Geib S.M."/>
            <person name="Fabrick J.A."/>
            <person name="Brent C.S."/>
            <person name="Walsh D."/>
            <person name="Lavine L.C."/>
        </authorList>
    </citation>
    <scope>NUCLEOTIDE SEQUENCE</scope>
</reference>
<feature type="non-terminal residue" evidence="2">
    <location>
        <position position="1"/>
    </location>
</feature>
<keyword evidence="2" id="KW-0436">Ligase</keyword>